<feature type="transmembrane region" description="Helical" evidence="7">
    <location>
        <begin position="304"/>
        <end position="322"/>
    </location>
</feature>
<feature type="transmembrane region" description="Helical" evidence="7">
    <location>
        <begin position="342"/>
        <end position="359"/>
    </location>
</feature>
<evidence type="ECO:0000256" key="6">
    <source>
        <dbReference type="ARBA" id="ARBA00023136"/>
    </source>
</evidence>
<comment type="caution">
    <text evidence="8">The sequence shown here is derived from an EMBL/GenBank/DDBJ whole genome shotgun (WGS) entry which is preliminary data.</text>
</comment>
<comment type="similarity">
    <text evidence="2">Belongs to the NrfD family.</text>
</comment>
<feature type="transmembrane region" description="Helical" evidence="7">
    <location>
        <begin position="273"/>
        <end position="292"/>
    </location>
</feature>
<dbReference type="InterPro" id="IPR005614">
    <property type="entry name" value="NrfD-like"/>
</dbReference>
<dbReference type="Pfam" id="PF03916">
    <property type="entry name" value="NrfD"/>
    <property type="match status" value="1"/>
</dbReference>
<dbReference type="PANTHER" id="PTHR30074:SF4">
    <property type="entry name" value="NI_FE-HYDROGENASE 2 B-TYPE CYTOCHROME SUBUNIT-RELATED"/>
    <property type="match status" value="1"/>
</dbReference>
<evidence type="ECO:0000256" key="1">
    <source>
        <dbReference type="ARBA" id="ARBA00004651"/>
    </source>
</evidence>
<name>A0A956LX95_UNCEI</name>
<gene>
    <name evidence="8" type="primary">hybB</name>
    <name evidence="8" type="ORF">KC729_04940</name>
</gene>
<feature type="transmembrane region" description="Helical" evidence="7">
    <location>
        <begin position="47"/>
        <end position="73"/>
    </location>
</feature>
<feature type="transmembrane region" description="Helical" evidence="7">
    <location>
        <begin position="9"/>
        <end position="27"/>
    </location>
</feature>
<accession>A0A956LX95</accession>
<evidence type="ECO:0000256" key="2">
    <source>
        <dbReference type="ARBA" id="ARBA00008929"/>
    </source>
</evidence>
<proteinExistence type="inferred from homology"/>
<feature type="transmembrane region" description="Helical" evidence="7">
    <location>
        <begin position="234"/>
        <end position="253"/>
    </location>
</feature>
<dbReference type="Gene3D" id="1.20.1630.10">
    <property type="entry name" value="Formate dehydrogenase/DMSO reductase domain"/>
    <property type="match status" value="1"/>
</dbReference>
<dbReference type="EMBL" id="JAGQHR010000096">
    <property type="protein sequence ID" value="MCA9727008.1"/>
    <property type="molecule type" value="Genomic_DNA"/>
</dbReference>
<evidence type="ECO:0000256" key="3">
    <source>
        <dbReference type="ARBA" id="ARBA00022475"/>
    </source>
</evidence>
<dbReference type="Proteomes" id="UP000697710">
    <property type="component" value="Unassembled WGS sequence"/>
</dbReference>
<dbReference type="GO" id="GO:0009061">
    <property type="term" value="P:anaerobic respiration"/>
    <property type="evidence" value="ECO:0007669"/>
    <property type="project" value="TreeGrafter"/>
</dbReference>
<keyword evidence="8" id="KW-0560">Oxidoreductase</keyword>
<keyword evidence="6 7" id="KW-0472">Membrane</keyword>
<evidence type="ECO:0000313" key="9">
    <source>
        <dbReference type="Proteomes" id="UP000697710"/>
    </source>
</evidence>
<reference evidence="8" key="2">
    <citation type="journal article" date="2021" name="Microbiome">
        <title>Successional dynamics and alternative stable states in a saline activated sludge microbial community over 9 years.</title>
        <authorList>
            <person name="Wang Y."/>
            <person name="Ye J."/>
            <person name="Ju F."/>
            <person name="Liu L."/>
            <person name="Boyd J.A."/>
            <person name="Deng Y."/>
            <person name="Parks D.H."/>
            <person name="Jiang X."/>
            <person name="Yin X."/>
            <person name="Woodcroft B.J."/>
            <person name="Tyson G.W."/>
            <person name="Hugenholtz P."/>
            <person name="Polz M.F."/>
            <person name="Zhang T."/>
        </authorList>
    </citation>
    <scope>NUCLEOTIDE SEQUENCE</scope>
    <source>
        <strain evidence="8">HKST-UBA01</strain>
    </source>
</reference>
<comment type="subcellular location">
    <subcellularLocation>
        <location evidence="1">Cell membrane</location>
        <topology evidence="1">Multi-pass membrane protein</topology>
    </subcellularLocation>
</comment>
<dbReference type="InterPro" id="IPR051817">
    <property type="entry name" value="FDH_cytochrome_b556_subunit"/>
</dbReference>
<dbReference type="EC" id="1.12.99.6" evidence="8"/>
<evidence type="ECO:0000256" key="7">
    <source>
        <dbReference type="SAM" id="Phobius"/>
    </source>
</evidence>
<feature type="transmembrane region" description="Helical" evidence="7">
    <location>
        <begin position="199"/>
        <end position="222"/>
    </location>
</feature>
<evidence type="ECO:0000256" key="5">
    <source>
        <dbReference type="ARBA" id="ARBA00022989"/>
    </source>
</evidence>
<protein>
    <submittedName>
        <fullName evidence="8">Ni/Fe-hydrogenase cytochrome b subunit</fullName>
        <ecNumber evidence="8">1.12.99.6</ecNumber>
    </submittedName>
</protein>
<keyword evidence="4 7" id="KW-0812">Transmembrane</keyword>
<evidence type="ECO:0000313" key="8">
    <source>
        <dbReference type="EMBL" id="MCA9727008.1"/>
    </source>
</evidence>
<dbReference type="AlphaFoldDB" id="A0A956LX95"/>
<dbReference type="PANTHER" id="PTHR30074">
    <property type="entry name" value="FORMATE DEHYDROGENASE, NITRATE-INDUCIBLE, CYTOCHROME B556 FDN SUBUNIT"/>
    <property type="match status" value="1"/>
</dbReference>
<reference evidence="8" key="1">
    <citation type="submission" date="2020-04" db="EMBL/GenBank/DDBJ databases">
        <authorList>
            <person name="Zhang T."/>
        </authorList>
    </citation>
    <scope>NUCLEOTIDE SEQUENCE</scope>
    <source>
        <strain evidence="8">HKST-UBA01</strain>
    </source>
</reference>
<keyword evidence="5 7" id="KW-1133">Transmembrane helix</keyword>
<keyword evidence="3" id="KW-1003">Cell membrane</keyword>
<evidence type="ECO:0000256" key="4">
    <source>
        <dbReference type="ARBA" id="ARBA00022692"/>
    </source>
</evidence>
<feature type="transmembrane region" description="Helical" evidence="7">
    <location>
        <begin position="167"/>
        <end position="187"/>
    </location>
</feature>
<dbReference type="GO" id="GO:0033748">
    <property type="term" value="F:hydrogenase (acceptor) activity"/>
    <property type="evidence" value="ECO:0007669"/>
    <property type="project" value="UniProtKB-EC"/>
</dbReference>
<sequence length="390" mass="43212">MIPKVLRNPWVALTAIIFAAGGYSTYLRFAKGLGASTNLSDQFPWGIWIGFDVLCGVGLAAGGFTICALVHILRLKKYAPLARPAVLTAFIGYVLVVGGLLFDLGHPWRIWHPLVMWNPHSVMFEVAWCVMAYTTVLAAEVSVLFFEKFRMRRMTKIMHAATLPLSILAVLLSMLHQSSLGSLFLIVPGRLHELWYTPLLPLLFFTSAMGAGLAVAIVESNLSARGFGHDLPRPALLGAARLAAGILSLYLVIRFADLLRTGALLHLRFDERATWFFLLEITVGFVIPIIYFASPAVLHNRRTLYRAAQLCLLGFIINRLNVSVTGFEVVSGHTYVPAWTEVAVTITIITAGVWAVYFAERYLPVLEAHPAEPEWRWKGEPATKLAWRGA</sequence>
<dbReference type="GO" id="GO:0005886">
    <property type="term" value="C:plasma membrane"/>
    <property type="evidence" value="ECO:0007669"/>
    <property type="project" value="UniProtKB-SubCell"/>
</dbReference>
<feature type="transmembrane region" description="Helical" evidence="7">
    <location>
        <begin position="122"/>
        <end position="146"/>
    </location>
</feature>
<feature type="transmembrane region" description="Helical" evidence="7">
    <location>
        <begin position="85"/>
        <end position="102"/>
    </location>
</feature>
<organism evidence="8 9">
    <name type="scientific">Eiseniibacteriota bacterium</name>
    <dbReference type="NCBI Taxonomy" id="2212470"/>
    <lineage>
        <taxon>Bacteria</taxon>
        <taxon>Candidatus Eiseniibacteriota</taxon>
    </lineage>
</organism>